<protein>
    <submittedName>
        <fullName evidence="2">Uncharacterized protein</fullName>
    </submittedName>
</protein>
<comment type="caution">
    <text evidence="2">The sequence shown here is derived from an EMBL/GenBank/DDBJ whole genome shotgun (WGS) entry which is preliminary data.</text>
</comment>
<feature type="region of interest" description="Disordered" evidence="1">
    <location>
        <begin position="74"/>
        <end position="118"/>
    </location>
</feature>
<accession>A0A4Y7TCH6</accession>
<organism evidence="2 3">
    <name type="scientific">Coprinellus micaceus</name>
    <name type="common">Glistening ink-cap mushroom</name>
    <name type="synonym">Coprinus micaceus</name>
    <dbReference type="NCBI Taxonomy" id="71717"/>
    <lineage>
        <taxon>Eukaryota</taxon>
        <taxon>Fungi</taxon>
        <taxon>Dikarya</taxon>
        <taxon>Basidiomycota</taxon>
        <taxon>Agaricomycotina</taxon>
        <taxon>Agaricomycetes</taxon>
        <taxon>Agaricomycetidae</taxon>
        <taxon>Agaricales</taxon>
        <taxon>Agaricineae</taxon>
        <taxon>Psathyrellaceae</taxon>
        <taxon>Coprinellus</taxon>
    </lineage>
</organism>
<evidence type="ECO:0000313" key="3">
    <source>
        <dbReference type="Proteomes" id="UP000298030"/>
    </source>
</evidence>
<sequence length="237" mass="26738">MEDQLADPQIEVWGMASASCEGEEDVHMAADEELESLEVDETQLMDIEGTTTTTSAVVVLMFLGVTLIFTLDTHGPEASSDGNTVDPAMRDDQNSENDYARMYSDSSPGGSSSAPPSPTPSFVRVFGWCTCEDCQERARESTFYPPDVREEKLRQYDEWNADRRRALEQAALERKERYTTYLALRRRRALNVVGETLGLSAVEVRLWDEESYPRWWKGVESGVNRRASLGYEPLFSP</sequence>
<proteinExistence type="predicted"/>
<evidence type="ECO:0000256" key="1">
    <source>
        <dbReference type="SAM" id="MobiDB-lite"/>
    </source>
</evidence>
<dbReference type="Proteomes" id="UP000298030">
    <property type="component" value="Unassembled WGS sequence"/>
</dbReference>
<dbReference type="OrthoDB" id="3062474at2759"/>
<name>A0A4Y7TCH6_COPMI</name>
<dbReference type="AlphaFoldDB" id="A0A4Y7TCH6"/>
<keyword evidence="3" id="KW-1185">Reference proteome</keyword>
<reference evidence="2 3" key="1">
    <citation type="journal article" date="2019" name="Nat. Ecol. Evol.">
        <title>Megaphylogeny resolves global patterns of mushroom evolution.</title>
        <authorList>
            <person name="Varga T."/>
            <person name="Krizsan K."/>
            <person name="Foldi C."/>
            <person name="Dima B."/>
            <person name="Sanchez-Garcia M."/>
            <person name="Sanchez-Ramirez S."/>
            <person name="Szollosi G.J."/>
            <person name="Szarkandi J.G."/>
            <person name="Papp V."/>
            <person name="Albert L."/>
            <person name="Andreopoulos W."/>
            <person name="Angelini C."/>
            <person name="Antonin V."/>
            <person name="Barry K.W."/>
            <person name="Bougher N.L."/>
            <person name="Buchanan P."/>
            <person name="Buyck B."/>
            <person name="Bense V."/>
            <person name="Catcheside P."/>
            <person name="Chovatia M."/>
            <person name="Cooper J."/>
            <person name="Damon W."/>
            <person name="Desjardin D."/>
            <person name="Finy P."/>
            <person name="Geml J."/>
            <person name="Haridas S."/>
            <person name="Hughes K."/>
            <person name="Justo A."/>
            <person name="Karasinski D."/>
            <person name="Kautmanova I."/>
            <person name="Kiss B."/>
            <person name="Kocsube S."/>
            <person name="Kotiranta H."/>
            <person name="LaButti K.M."/>
            <person name="Lechner B.E."/>
            <person name="Liimatainen K."/>
            <person name="Lipzen A."/>
            <person name="Lukacs Z."/>
            <person name="Mihaltcheva S."/>
            <person name="Morgado L.N."/>
            <person name="Niskanen T."/>
            <person name="Noordeloos M.E."/>
            <person name="Ohm R.A."/>
            <person name="Ortiz-Santana B."/>
            <person name="Ovrebo C."/>
            <person name="Racz N."/>
            <person name="Riley R."/>
            <person name="Savchenko A."/>
            <person name="Shiryaev A."/>
            <person name="Soop K."/>
            <person name="Spirin V."/>
            <person name="Szebenyi C."/>
            <person name="Tomsovsky M."/>
            <person name="Tulloss R.E."/>
            <person name="Uehling J."/>
            <person name="Grigoriev I.V."/>
            <person name="Vagvolgyi C."/>
            <person name="Papp T."/>
            <person name="Martin F.M."/>
            <person name="Miettinen O."/>
            <person name="Hibbett D.S."/>
            <person name="Nagy L.G."/>
        </authorList>
    </citation>
    <scope>NUCLEOTIDE SEQUENCE [LARGE SCALE GENOMIC DNA]</scope>
    <source>
        <strain evidence="2 3">FP101781</strain>
    </source>
</reference>
<feature type="compositionally biased region" description="Low complexity" evidence="1">
    <location>
        <begin position="104"/>
        <end position="114"/>
    </location>
</feature>
<gene>
    <name evidence="2" type="ORF">FA13DRAFT_1732134</name>
</gene>
<evidence type="ECO:0000313" key="2">
    <source>
        <dbReference type="EMBL" id="TEB31840.1"/>
    </source>
</evidence>
<dbReference type="EMBL" id="QPFP01000017">
    <property type="protein sequence ID" value="TEB31840.1"/>
    <property type="molecule type" value="Genomic_DNA"/>
</dbReference>